<sequence>MKYEPLYVRRYWRPELPSFSTPHQGKGKCWCSPQRYQEVGSTRRDTHRCRVVFPGNTGFSDVPSSLNAGYYHIHPTLV</sequence>
<gene>
    <name evidence="1" type="ORF">KUCAC02_025687</name>
</gene>
<reference evidence="1" key="1">
    <citation type="submission" date="2022-05" db="EMBL/GenBank/DDBJ databases">
        <title>Chromosome-level genome of Chaenocephalus aceratus.</title>
        <authorList>
            <person name="Park H."/>
        </authorList>
    </citation>
    <scope>NUCLEOTIDE SEQUENCE</scope>
    <source>
        <strain evidence="1">KU_202001</strain>
    </source>
</reference>
<evidence type="ECO:0000313" key="2">
    <source>
        <dbReference type="Proteomes" id="UP001057452"/>
    </source>
</evidence>
<name>A0ACB9VW07_CHAAC</name>
<proteinExistence type="predicted"/>
<comment type="caution">
    <text evidence="1">The sequence shown here is derived from an EMBL/GenBank/DDBJ whole genome shotgun (WGS) entry which is preliminary data.</text>
</comment>
<keyword evidence="2" id="KW-1185">Reference proteome</keyword>
<dbReference type="Proteomes" id="UP001057452">
    <property type="component" value="Chromosome 15"/>
</dbReference>
<dbReference type="EMBL" id="CM043799">
    <property type="protein sequence ID" value="KAI4804042.1"/>
    <property type="molecule type" value="Genomic_DNA"/>
</dbReference>
<protein>
    <submittedName>
        <fullName evidence="1">Uncharacterized protein</fullName>
    </submittedName>
</protein>
<organism evidence="1 2">
    <name type="scientific">Chaenocephalus aceratus</name>
    <name type="common">Blackfin icefish</name>
    <name type="synonym">Chaenichthys aceratus</name>
    <dbReference type="NCBI Taxonomy" id="36190"/>
    <lineage>
        <taxon>Eukaryota</taxon>
        <taxon>Metazoa</taxon>
        <taxon>Chordata</taxon>
        <taxon>Craniata</taxon>
        <taxon>Vertebrata</taxon>
        <taxon>Euteleostomi</taxon>
        <taxon>Actinopterygii</taxon>
        <taxon>Neopterygii</taxon>
        <taxon>Teleostei</taxon>
        <taxon>Neoteleostei</taxon>
        <taxon>Acanthomorphata</taxon>
        <taxon>Eupercaria</taxon>
        <taxon>Perciformes</taxon>
        <taxon>Notothenioidei</taxon>
        <taxon>Channichthyidae</taxon>
        <taxon>Chaenocephalus</taxon>
    </lineage>
</organism>
<accession>A0ACB9VW07</accession>
<evidence type="ECO:0000313" key="1">
    <source>
        <dbReference type="EMBL" id="KAI4804042.1"/>
    </source>
</evidence>